<gene>
    <name evidence="2" type="ORF">CMUC_1176</name>
</gene>
<dbReference type="InterPro" id="IPR041657">
    <property type="entry name" value="HTH_17"/>
</dbReference>
<dbReference type="RefSeq" id="WP_169763904.1">
    <property type="nucleotide sequence ID" value="NZ_CP012542.1"/>
</dbReference>
<evidence type="ECO:0000313" key="3">
    <source>
        <dbReference type="Proteomes" id="UP000503264"/>
    </source>
</evidence>
<proteinExistence type="predicted"/>
<dbReference type="EMBL" id="CP012542">
    <property type="protein sequence ID" value="QCD44950.1"/>
    <property type="molecule type" value="Genomic_DNA"/>
</dbReference>
<name>A0A6G5QH06_9BACT</name>
<protein>
    <submittedName>
        <fullName evidence="2">Putative DNA binding protein, possible transcriptional regulator</fullName>
    </submittedName>
</protein>
<accession>A0A6G5QH06</accession>
<feature type="domain" description="Helix-turn-helix" evidence="1">
    <location>
        <begin position="7"/>
        <end position="54"/>
    </location>
</feature>
<evidence type="ECO:0000259" key="1">
    <source>
        <dbReference type="Pfam" id="PF12728"/>
    </source>
</evidence>
<dbReference type="Pfam" id="PF12728">
    <property type="entry name" value="HTH_17"/>
    <property type="match status" value="1"/>
</dbReference>
<sequence length="57" mass="6535">MINDPITSKEACKLLSCAYITLWRYVKDGKFKKYAITPKTIRYSRSEILAFISSTAV</sequence>
<evidence type="ECO:0000313" key="2">
    <source>
        <dbReference type="EMBL" id="QCD44950.1"/>
    </source>
</evidence>
<dbReference type="Proteomes" id="UP000503264">
    <property type="component" value="Chromosome"/>
</dbReference>
<dbReference type="AlphaFoldDB" id="A0A6G5QH06"/>
<organism evidence="2 3">
    <name type="scientific">Campylobacter mucosalis CCUG 21559</name>
    <dbReference type="NCBI Taxonomy" id="1032067"/>
    <lineage>
        <taxon>Bacteria</taxon>
        <taxon>Pseudomonadati</taxon>
        <taxon>Campylobacterota</taxon>
        <taxon>Epsilonproteobacteria</taxon>
        <taxon>Campylobacterales</taxon>
        <taxon>Campylobacteraceae</taxon>
        <taxon>Campylobacter</taxon>
    </lineage>
</organism>
<dbReference type="InterPro" id="IPR009061">
    <property type="entry name" value="DNA-bd_dom_put_sf"/>
</dbReference>
<reference evidence="2 3" key="1">
    <citation type="submission" date="2016-07" db="EMBL/GenBank/DDBJ databases">
        <title>Comparative genomics of the Campylobacter concisus group.</title>
        <authorList>
            <person name="Miller W.G."/>
            <person name="Yee E."/>
            <person name="Chapman M.H."/>
            <person name="Huynh S."/>
            <person name="Bono J.L."/>
            <person name="On S.L.W."/>
            <person name="StLeger J."/>
            <person name="Foster G."/>
            <person name="Parker C.T."/>
        </authorList>
    </citation>
    <scope>NUCLEOTIDE SEQUENCE [LARGE SCALE GENOMIC DNA]</scope>
    <source>
        <strain evidence="2 3">CCUG 21559</strain>
    </source>
</reference>
<dbReference type="SUPFAM" id="SSF46955">
    <property type="entry name" value="Putative DNA-binding domain"/>
    <property type="match status" value="1"/>
</dbReference>
<keyword evidence="3" id="KW-1185">Reference proteome</keyword>